<keyword evidence="3 12" id="KW-0820">tRNA-binding</keyword>
<protein>
    <recommendedName>
        <fullName evidence="1">methionine--tRNA ligase</fullName>
        <ecNumber evidence="1">6.1.1.10</ecNumber>
    </recommendedName>
    <alternativeName>
        <fullName evidence="10">Methionyl-tRNA synthetase</fullName>
    </alternativeName>
</protein>
<accession>A0A7S4RE12</accession>
<dbReference type="InterPro" id="IPR002547">
    <property type="entry name" value="tRNA-bd_dom"/>
</dbReference>
<dbReference type="Gene3D" id="2.170.220.10">
    <property type="match status" value="1"/>
</dbReference>
<dbReference type="Gene3D" id="2.40.50.140">
    <property type="entry name" value="Nucleic acid-binding proteins"/>
    <property type="match status" value="1"/>
</dbReference>
<dbReference type="Pfam" id="PF09334">
    <property type="entry name" value="tRNA-synt_1g"/>
    <property type="match status" value="1"/>
</dbReference>
<feature type="domain" description="TRNA-binding" evidence="15">
    <location>
        <begin position="401"/>
        <end position="505"/>
    </location>
</feature>
<evidence type="ECO:0000256" key="8">
    <source>
        <dbReference type="ARBA" id="ARBA00022917"/>
    </source>
</evidence>
<dbReference type="AlphaFoldDB" id="A0A7S4RE12"/>
<dbReference type="SUPFAM" id="SSF47323">
    <property type="entry name" value="Anticodon-binding domain of a subclass of class I aminoacyl-tRNA synthetases"/>
    <property type="match status" value="1"/>
</dbReference>
<dbReference type="InterPro" id="IPR033911">
    <property type="entry name" value="MetRS_core"/>
</dbReference>
<dbReference type="InterPro" id="IPR009080">
    <property type="entry name" value="tRNAsynth_Ia_anticodon-bd"/>
</dbReference>
<dbReference type="InterPro" id="IPR014729">
    <property type="entry name" value="Rossmann-like_a/b/a_fold"/>
</dbReference>
<dbReference type="InterPro" id="IPR041872">
    <property type="entry name" value="Anticodon_Met"/>
</dbReference>
<dbReference type="SUPFAM" id="SSF50249">
    <property type="entry name" value="Nucleic acid-binding proteins"/>
    <property type="match status" value="1"/>
</dbReference>
<evidence type="ECO:0000256" key="13">
    <source>
        <dbReference type="RuleBase" id="RU363039"/>
    </source>
</evidence>
<evidence type="ECO:0000256" key="2">
    <source>
        <dbReference type="ARBA" id="ARBA00022490"/>
    </source>
</evidence>
<feature type="compositionally biased region" description="Low complexity" evidence="14">
    <location>
        <begin position="387"/>
        <end position="397"/>
    </location>
</feature>
<gene>
    <name evidence="16" type="ORF">DBRI00130_LOCUS16350</name>
</gene>
<evidence type="ECO:0000256" key="10">
    <source>
        <dbReference type="ARBA" id="ARBA00030904"/>
    </source>
</evidence>
<dbReference type="Pfam" id="PF19303">
    <property type="entry name" value="Anticodon_3"/>
    <property type="match status" value="1"/>
</dbReference>
<feature type="region of interest" description="Disordered" evidence="14">
    <location>
        <begin position="373"/>
        <end position="397"/>
    </location>
</feature>
<dbReference type="GO" id="GO:0004825">
    <property type="term" value="F:methionine-tRNA ligase activity"/>
    <property type="evidence" value="ECO:0007669"/>
    <property type="project" value="UniProtKB-EC"/>
</dbReference>
<dbReference type="FunFam" id="2.40.50.140:FF:000225">
    <property type="entry name" value="tyrosine--tRNA ligase, cytoplasmic"/>
    <property type="match status" value="1"/>
</dbReference>
<dbReference type="EMBL" id="HBNS01020622">
    <property type="protein sequence ID" value="CAE4610005.1"/>
    <property type="molecule type" value="Transcribed_RNA"/>
</dbReference>
<dbReference type="GO" id="GO:0000049">
    <property type="term" value="F:tRNA binding"/>
    <property type="evidence" value="ECO:0007669"/>
    <property type="project" value="UniProtKB-UniRule"/>
</dbReference>
<dbReference type="PRINTS" id="PR01041">
    <property type="entry name" value="TRNASYNTHMET"/>
</dbReference>
<evidence type="ECO:0000256" key="14">
    <source>
        <dbReference type="SAM" id="MobiDB-lite"/>
    </source>
</evidence>
<evidence type="ECO:0000256" key="1">
    <source>
        <dbReference type="ARBA" id="ARBA00012838"/>
    </source>
</evidence>
<keyword evidence="5 13" id="KW-0547">Nucleotide-binding</keyword>
<evidence type="ECO:0000256" key="7">
    <source>
        <dbReference type="ARBA" id="ARBA00022884"/>
    </source>
</evidence>
<evidence type="ECO:0000313" key="16">
    <source>
        <dbReference type="EMBL" id="CAE4610005.1"/>
    </source>
</evidence>
<sequence>MSEYHDKLVKHIEDNPNFIRPEGHRNQILTRLNSDRLRDLSISRTSFSWGIPVPEGFDEKHVMYVWFDALSNYLTGIDALGVRDPETGPNPELAKFWPANVHIIGKDILWFHTVIWPCILFSAGITPPTTVFAHGFVNDKEGKKMSKSIGNVIDPHDMLNQYPVDTFRWYLCKEAPYGGELSFSEDSLRDMHNADLCDTLGNLIHRATNLCQKYCGGTVPDVPAPANPPLDLGAIKTSYIEKMKNFELQGGASIAIQTFRDINGYLTEQAPWHMKGDERAEERQIIVRATLEAVYAAAHLLLPFIPGGASIIFRKLGTEPVLLTGLNSDLRNLKVGTSINVGDVLYSKLLSEADKLSAEDAAKKKAESYAEAQKRKKEKKAKEIAKSKAGQKASASADQPDFTKMEIRVGEIKKIWLHPEADKLFCEEIDCGEESGPREIASGLRGHYELSEMEGKKVLVVCNLKASKIVGFSSNGMVLAAKGDDGAKVELVTPPEDAAVGERVFIDGLSGDPFSSAQVKKKKVWDTVAKKFKTNDEGVATWDGKEIKTSAGPCSAATLAGAPIS</sequence>
<keyword evidence="2" id="KW-0963">Cytoplasm</keyword>
<dbReference type="SUPFAM" id="SSF52374">
    <property type="entry name" value="Nucleotidylyl transferase"/>
    <property type="match status" value="1"/>
</dbReference>
<dbReference type="CDD" id="cd02799">
    <property type="entry name" value="tRNA_bind_EMAP-II_like"/>
    <property type="match status" value="1"/>
</dbReference>
<name>A0A7S4RE12_9STRA</name>
<dbReference type="PANTHER" id="PTHR43326">
    <property type="entry name" value="METHIONYL-TRNA SYNTHETASE"/>
    <property type="match status" value="1"/>
</dbReference>
<keyword evidence="7 12" id="KW-0694">RNA-binding</keyword>
<keyword evidence="4 13" id="KW-0436">Ligase</keyword>
<keyword evidence="9 13" id="KW-0030">Aminoacyl-tRNA synthetase</keyword>
<reference evidence="16" key="1">
    <citation type="submission" date="2021-01" db="EMBL/GenBank/DDBJ databases">
        <authorList>
            <person name="Corre E."/>
            <person name="Pelletier E."/>
            <person name="Niang G."/>
            <person name="Scheremetjew M."/>
            <person name="Finn R."/>
            <person name="Kale V."/>
            <person name="Holt S."/>
            <person name="Cochrane G."/>
            <person name="Meng A."/>
            <person name="Brown T."/>
            <person name="Cohen L."/>
        </authorList>
    </citation>
    <scope>NUCLEOTIDE SEQUENCE</scope>
    <source>
        <strain evidence="16">GSO104</strain>
    </source>
</reference>
<dbReference type="EC" id="6.1.1.10" evidence="1"/>
<evidence type="ECO:0000256" key="3">
    <source>
        <dbReference type="ARBA" id="ARBA00022555"/>
    </source>
</evidence>
<evidence type="ECO:0000256" key="6">
    <source>
        <dbReference type="ARBA" id="ARBA00022840"/>
    </source>
</evidence>
<evidence type="ECO:0000256" key="11">
    <source>
        <dbReference type="ARBA" id="ARBA00047364"/>
    </source>
</evidence>
<dbReference type="InterPro" id="IPR023457">
    <property type="entry name" value="Met-tRNA_synth_2"/>
</dbReference>
<comment type="similarity">
    <text evidence="13">Belongs to the class-I aminoacyl-tRNA synthetase family.</text>
</comment>
<keyword evidence="6 13" id="KW-0067">ATP-binding</keyword>
<dbReference type="InterPro" id="IPR015413">
    <property type="entry name" value="Methionyl/Leucyl_tRNA_Synth"/>
</dbReference>
<evidence type="ECO:0000256" key="5">
    <source>
        <dbReference type="ARBA" id="ARBA00022741"/>
    </source>
</evidence>
<comment type="catalytic activity">
    <reaction evidence="11">
        <text>tRNA(Met) + L-methionine + ATP = L-methionyl-tRNA(Met) + AMP + diphosphate</text>
        <dbReference type="Rhea" id="RHEA:13481"/>
        <dbReference type="Rhea" id="RHEA-COMP:9667"/>
        <dbReference type="Rhea" id="RHEA-COMP:9698"/>
        <dbReference type="ChEBI" id="CHEBI:30616"/>
        <dbReference type="ChEBI" id="CHEBI:33019"/>
        <dbReference type="ChEBI" id="CHEBI:57844"/>
        <dbReference type="ChEBI" id="CHEBI:78442"/>
        <dbReference type="ChEBI" id="CHEBI:78530"/>
        <dbReference type="ChEBI" id="CHEBI:456215"/>
        <dbReference type="EC" id="6.1.1.10"/>
    </reaction>
</comment>
<keyword evidence="8 13" id="KW-0648">Protein biosynthesis</keyword>
<organism evidence="16">
    <name type="scientific">Ditylum brightwellii</name>
    <dbReference type="NCBI Taxonomy" id="49249"/>
    <lineage>
        <taxon>Eukaryota</taxon>
        <taxon>Sar</taxon>
        <taxon>Stramenopiles</taxon>
        <taxon>Ochrophyta</taxon>
        <taxon>Bacillariophyta</taxon>
        <taxon>Mediophyceae</taxon>
        <taxon>Lithodesmiophycidae</taxon>
        <taxon>Lithodesmiales</taxon>
        <taxon>Lithodesmiaceae</taxon>
        <taxon>Ditylum</taxon>
    </lineage>
</organism>
<evidence type="ECO:0000256" key="12">
    <source>
        <dbReference type="PROSITE-ProRule" id="PRU00209"/>
    </source>
</evidence>
<dbReference type="Pfam" id="PF01588">
    <property type="entry name" value="tRNA_bind"/>
    <property type="match status" value="1"/>
</dbReference>
<proteinExistence type="inferred from homology"/>
<evidence type="ECO:0000256" key="9">
    <source>
        <dbReference type="ARBA" id="ARBA00023146"/>
    </source>
</evidence>
<dbReference type="Gene3D" id="1.10.730.10">
    <property type="entry name" value="Isoleucyl-tRNA Synthetase, Domain 1"/>
    <property type="match status" value="1"/>
</dbReference>
<dbReference type="GO" id="GO:0006431">
    <property type="term" value="P:methionyl-tRNA aminoacylation"/>
    <property type="evidence" value="ECO:0007669"/>
    <property type="project" value="InterPro"/>
</dbReference>
<dbReference type="PANTHER" id="PTHR43326:SF2">
    <property type="entry name" value="METHIONINE--TRNA LIGASE"/>
    <property type="match status" value="1"/>
</dbReference>
<evidence type="ECO:0000259" key="15">
    <source>
        <dbReference type="PROSITE" id="PS50886"/>
    </source>
</evidence>
<dbReference type="Gene3D" id="3.40.50.620">
    <property type="entry name" value="HUPs"/>
    <property type="match status" value="1"/>
</dbReference>
<dbReference type="GO" id="GO:0005524">
    <property type="term" value="F:ATP binding"/>
    <property type="evidence" value="ECO:0007669"/>
    <property type="project" value="UniProtKB-KW"/>
</dbReference>
<dbReference type="PROSITE" id="PS50886">
    <property type="entry name" value="TRBD"/>
    <property type="match status" value="1"/>
</dbReference>
<evidence type="ECO:0000256" key="4">
    <source>
        <dbReference type="ARBA" id="ARBA00022598"/>
    </source>
</evidence>
<dbReference type="InterPro" id="IPR012340">
    <property type="entry name" value="NA-bd_OB-fold"/>
</dbReference>